<feature type="domain" description="ASCH" evidence="1">
    <location>
        <begin position="56"/>
        <end position="178"/>
    </location>
</feature>
<dbReference type="Pfam" id="PF04266">
    <property type="entry name" value="ASCH"/>
    <property type="match status" value="1"/>
</dbReference>
<protein>
    <submittedName>
        <fullName evidence="2">ASCH domain-containing protein</fullName>
    </submittedName>
</protein>
<dbReference type="Gene3D" id="3.10.400.10">
    <property type="entry name" value="Sulfate adenylyltransferase"/>
    <property type="match status" value="1"/>
</dbReference>
<dbReference type="PANTHER" id="PTHR39203">
    <property type="entry name" value="CYTOPLASMIC PROTEIN-RELATED"/>
    <property type="match status" value="1"/>
</dbReference>
<dbReference type="PANTHER" id="PTHR39203:SF1">
    <property type="entry name" value="CYTOPLASMIC PROTEIN"/>
    <property type="match status" value="1"/>
</dbReference>
<evidence type="ECO:0000259" key="1">
    <source>
        <dbReference type="SMART" id="SM01022"/>
    </source>
</evidence>
<dbReference type="InterPro" id="IPR009326">
    <property type="entry name" value="DUF984"/>
</dbReference>
<comment type="caution">
    <text evidence="2">The sequence shown here is derived from an EMBL/GenBank/DDBJ whole genome shotgun (WGS) entry which is preliminary data.</text>
</comment>
<dbReference type="InterPro" id="IPR015947">
    <property type="entry name" value="PUA-like_sf"/>
</dbReference>
<organism evidence="2">
    <name type="scientific">Alkalicoccus sp</name>
    <dbReference type="NCBI Taxonomy" id="2005376"/>
    <lineage>
        <taxon>Bacteria</taxon>
        <taxon>Bacillati</taxon>
        <taxon>Bacillota</taxon>
        <taxon>Bacilli</taxon>
        <taxon>Bacillales</taxon>
        <taxon>Bacillaceae</taxon>
        <taxon>Alkalicoccus</taxon>
    </lineage>
</organism>
<sequence>MNVSDVYPFQLTGQFFTGAVLLEESRVNLLNHASVQNMWQEFKKTNPEAAAHYEAWAFGDSEEMADELAELVKDGTKTATSSNYSLYEEDEPLPYPGLHNIVLDGEGKAAAVIVTTAVDIVPFDEVTEKHAYLEGEGDRSLAYWRKEHEDFFKREFEESTMDFHEKIPVVCERFKVVYK</sequence>
<reference evidence="2" key="1">
    <citation type="submission" date="2018-10" db="EMBL/GenBank/DDBJ databases">
        <title>Metagenomes of soda lake microbial mats from the interior of British Columbia, Canada.</title>
        <authorList>
            <person name="Zorz J.K."/>
            <person name="Sharp C."/>
            <person name="Kleiner M."/>
            <person name="Dong X."/>
            <person name="Strous M."/>
        </authorList>
    </citation>
    <scope>NUCLEOTIDE SEQUENCE</scope>
    <source>
        <strain evidence="2">LCM1.Bin51</strain>
    </source>
</reference>
<dbReference type="EMBL" id="REBZ01000156">
    <property type="protein sequence ID" value="TVP82555.1"/>
    <property type="molecule type" value="Genomic_DNA"/>
</dbReference>
<dbReference type="SMART" id="SM01022">
    <property type="entry name" value="ASCH"/>
    <property type="match status" value="1"/>
</dbReference>
<gene>
    <name evidence="2" type="ORF">EA344_11510</name>
</gene>
<name>A0A651E1W2_9BACI</name>
<evidence type="ECO:0000313" key="2">
    <source>
        <dbReference type="EMBL" id="TVP82555.1"/>
    </source>
</evidence>
<accession>A0A651E1W2</accession>
<dbReference type="PIRSF" id="PIRSF021320">
    <property type="entry name" value="DUF984"/>
    <property type="match status" value="1"/>
</dbReference>
<dbReference type="InterPro" id="IPR007374">
    <property type="entry name" value="ASCH_domain"/>
</dbReference>
<dbReference type="AlphaFoldDB" id="A0A651E1W2"/>
<dbReference type="SUPFAM" id="SSF88697">
    <property type="entry name" value="PUA domain-like"/>
    <property type="match status" value="1"/>
</dbReference>
<dbReference type="CDD" id="cd06553">
    <property type="entry name" value="ASCH_Ef3133_like"/>
    <property type="match status" value="1"/>
</dbReference>
<proteinExistence type="predicted"/>